<dbReference type="Gene3D" id="3.30.70.1230">
    <property type="entry name" value="Nucleotide cyclase"/>
    <property type="match status" value="2"/>
</dbReference>
<feature type="region of interest" description="Disordered" evidence="1">
    <location>
        <begin position="714"/>
        <end position="764"/>
    </location>
</feature>
<dbReference type="PANTHER" id="PTHR43081:SF1">
    <property type="entry name" value="ADENYLATE CYCLASE, TERMINAL-DIFFERENTIATION SPECIFIC"/>
    <property type="match status" value="1"/>
</dbReference>
<dbReference type="GO" id="GO:0035556">
    <property type="term" value="P:intracellular signal transduction"/>
    <property type="evidence" value="ECO:0007669"/>
    <property type="project" value="InterPro"/>
</dbReference>
<proteinExistence type="predicted"/>
<dbReference type="InterPro" id="IPR029787">
    <property type="entry name" value="Nucleotide_cyclase"/>
</dbReference>
<feature type="region of interest" description="Disordered" evidence="1">
    <location>
        <begin position="792"/>
        <end position="841"/>
    </location>
</feature>
<keyword evidence="2" id="KW-0472">Membrane</keyword>
<evidence type="ECO:0000313" key="4">
    <source>
        <dbReference type="EMBL" id="CAD9144306.1"/>
    </source>
</evidence>
<feature type="compositionally biased region" description="Basic and acidic residues" evidence="1">
    <location>
        <begin position="28"/>
        <end position="42"/>
    </location>
</feature>
<feature type="transmembrane region" description="Helical" evidence="2">
    <location>
        <begin position="224"/>
        <end position="246"/>
    </location>
</feature>
<dbReference type="InterPro" id="IPR001054">
    <property type="entry name" value="A/G_cyclase"/>
</dbReference>
<organism evidence="4">
    <name type="scientific">Neobodo designis</name>
    <name type="common">Flagellated protozoan</name>
    <name type="synonym">Bodo designis</name>
    <dbReference type="NCBI Taxonomy" id="312471"/>
    <lineage>
        <taxon>Eukaryota</taxon>
        <taxon>Discoba</taxon>
        <taxon>Euglenozoa</taxon>
        <taxon>Kinetoplastea</taxon>
        <taxon>Metakinetoplastina</taxon>
        <taxon>Neobodonida</taxon>
        <taxon>Neobodo</taxon>
    </lineage>
</organism>
<keyword evidence="2" id="KW-0812">Transmembrane</keyword>
<evidence type="ECO:0000256" key="2">
    <source>
        <dbReference type="SAM" id="Phobius"/>
    </source>
</evidence>
<sequence length="1019" mass="110526">MLGVPGAVDEPGPGRKRSFVGGRRSRRSSLEEGEVRNPEVEMFRANMVDQPRAGIDSPTGISTIESAGPQKRLSFRVDGPDDEYVQTAAGPVRKVTPNFAADDESSGADVALAVPRARSHRKSNAHGRPSDMVSARMHDELKAPTSAPSHAISGGASNTVTATRLDEQLFGGQSLMRAAASGDSQWIQREVDGEILLVHETDATAWERLKHGVRHCRPTLTVRLLLCVAFLWLGGLLAVAFVVLSVRDQQFAEAVSHYAAVQQAAISDCALRTSAVAAAVSSSRAMDVLDTAVYDVVSTDGCDVQALAAASEARASDAVDSGRLHASPREGTDDVAFAVGEVMGALEYFDTQSRAMATNGESNSPVNESEVRTYARAATQVINRLHNLCSRRLSYESAKHDTAPIFTTAIRLTVAQPVTDAMVFGAFGSRPDINTSAGDPPPLQAFALDSPPVRTAYVESLRFLNRQTLSYFVLAAQPSDGPTQAGALPELHSLRGLMGNASLASLLTTGSLLSPATTPQGRAQQALGWLRQLLNTADEVPPLPPVWWPFVIGAAAFAVYMGIIAVTMYFVYASQRRRRLNLKRQLDQRFVLQQAVAAFVPRHFLALMGYENITAIRAGDHRMVTLTMVFYSVHNYASLGAGAKVDRMFRFQQNLMTTCVDITGANGGFIDKFLGDGAFLLFASGIDAVIASAELYQNSEDLAVRQTAKPVLSRQASQSTARSFAHSVRSTHTDTKSSAAPKRRISNAYGDVPTIESDDGDSEGSIDFEAERAAAMEAEAQRDIVTFNRNKSRKVAAAKGKKPAARSDAANADTMSASARSRLSESRRSDTRGSSNGTAHIEEEDRVRIGIGIHTGEVCVGILGDSQRHSCTLISSKVNLASRLCKLTQKLRVGILVSQDTYESCGQELEEEVGHYLRRFGSAIVYGQKKPTEVLEFFACDAGDVRDYKLNTASRWREALELQEYMRYDDAAALFAEIKEDCTRMVPSDTIGVDGRPFMDVPLDLNRRLRQKHHVFLEK</sequence>
<dbReference type="EMBL" id="HBGF01043937">
    <property type="protein sequence ID" value="CAD9144306.1"/>
    <property type="molecule type" value="Transcribed_RNA"/>
</dbReference>
<reference evidence="4" key="1">
    <citation type="submission" date="2021-01" db="EMBL/GenBank/DDBJ databases">
        <authorList>
            <person name="Corre E."/>
            <person name="Pelletier E."/>
            <person name="Niang G."/>
            <person name="Scheremetjew M."/>
            <person name="Finn R."/>
            <person name="Kale V."/>
            <person name="Holt S."/>
            <person name="Cochrane G."/>
            <person name="Meng A."/>
            <person name="Brown T."/>
            <person name="Cohen L."/>
        </authorList>
    </citation>
    <scope>NUCLEOTIDE SEQUENCE</scope>
    <source>
        <strain evidence="4">CCAP 1951/1</strain>
    </source>
</reference>
<evidence type="ECO:0000259" key="3">
    <source>
        <dbReference type="PROSITE" id="PS50125"/>
    </source>
</evidence>
<dbReference type="SUPFAM" id="SSF55073">
    <property type="entry name" value="Nucleotide cyclase"/>
    <property type="match status" value="1"/>
</dbReference>
<dbReference type="Pfam" id="PF00211">
    <property type="entry name" value="Guanylate_cyc"/>
    <property type="match status" value="1"/>
</dbReference>
<feature type="compositionally biased region" description="Basic and acidic residues" evidence="1">
    <location>
        <begin position="822"/>
        <end position="831"/>
    </location>
</feature>
<name>A0A7S1W204_NEODS</name>
<gene>
    <name evidence="4" type="ORF">NDES1114_LOCUS29378</name>
</gene>
<dbReference type="GO" id="GO:0009190">
    <property type="term" value="P:cyclic nucleotide biosynthetic process"/>
    <property type="evidence" value="ECO:0007669"/>
    <property type="project" value="InterPro"/>
</dbReference>
<evidence type="ECO:0000256" key="1">
    <source>
        <dbReference type="SAM" id="MobiDB-lite"/>
    </source>
</evidence>
<dbReference type="PANTHER" id="PTHR43081">
    <property type="entry name" value="ADENYLATE CYCLASE, TERMINAL-DIFFERENTIATION SPECIFIC-RELATED"/>
    <property type="match status" value="1"/>
</dbReference>
<keyword evidence="2" id="KW-1133">Transmembrane helix</keyword>
<dbReference type="PROSITE" id="PS50125">
    <property type="entry name" value="GUANYLATE_CYCLASE_2"/>
    <property type="match status" value="1"/>
</dbReference>
<feature type="compositionally biased region" description="Basic residues" evidence="1">
    <location>
        <begin position="14"/>
        <end position="27"/>
    </location>
</feature>
<feature type="region of interest" description="Disordered" evidence="1">
    <location>
        <begin position="1"/>
        <end position="65"/>
    </location>
</feature>
<feature type="transmembrane region" description="Helical" evidence="2">
    <location>
        <begin position="546"/>
        <end position="572"/>
    </location>
</feature>
<feature type="domain" description="Guanylate cyclase" evidence="3">
    <location>
        <begin position="847"/>
        <end position="885"/>
    </location>
</feature>
<dbReference type="AlphaFoldDB" id="A0A7S1W204"/>
<accession>A0A7S1W204</accession>
<protein>
    <recommendedName>
        <fullName evidence="3">Guanylate cyclase domain-containing protein</fullName>
    </recommendedName>
</protein>
<feature type="compositionally biased region" description="Basic residues" evidence="1">
    <location>
        <begin position="792"/>
        <end position="804"/>
    </location>
</feature>
<dbReference type="InterPro" id="IPR050697">
    <property type="entry name" value="Adenylyl/Guanylyl_Cyclase_3/4"/>
</dbReference>